<name>A0A914QTU8_9BILA</name>
<keyword evidence="1" id="KW-1185">Reference proteome</keyword>
<evidence type="ECO:0000313" key="2">
    <source>
        <dbReference type="WBParaSite" id="PDA_v2.g7530.t1"/>
    </source>
</evidence>
<protein>
    <submittedName>
        <fullName evidence="2">Uncharacterized protein</fullName>
    </submittedName>
</protein>
<organism evidence="1 2">
    <name type="scientific">Panagrolaimus davidi</name>
    <dbReference type="NCBI Taxonomy" id="227884"/>
    <lineage>
        <taxon>Eukaryota</taxon>
        <taxon>Metazoa</taxon>
        <taxon>Ecdysozoa</taxon>
        <taxon>Nematoda</taxon>
        <taxon>Chromadorea</taxon>
        <taxon>Rhabditida</taxon>
        <taxon>Tylenchina</taxon>
        <taxon>Panagrolaimomorpha</taxon>
        <taxon>Panagrolaimoidea</taxon>
        <taxon>Panagrolaimidae</taxon>
        <taxon>Panagrolaimus</taxon>
    </lineage>
</organism>
<dbReference type="AlphaFoldDB" id="A0A914QTU8"/>
<dbReference type="Proteomes" id="UP000887578">
    <property type="component" value="Unplaced"/>
</dbReference>
<dbReference type="InterPro" id="IPR011333">
    <property type="entry name" value="SKP1/BTB/POZ_sf"/>
</dbReference>
<dbReference type="WBParaSite" id="PDA_v2.g7530.t1">
    <property type="protein sequence ID" value="PDA_v2.g7530.t1"/>
    <property type="gene ID" value="PDA_v2.g7530"/>
</dbReference>
<dbReference type="Gene3D" id="3.30.710.10">
    <property type="entry name" value="Potassium Channel Kv1.1, Chain A"/>
    <property type="match status" value="1"/>
</dbReference>
<proteinExistence type="predicted"/>
<reference evidence="2" key="1">
    <citation type="submission" date="2022-11" db="UniProtKB">
        <authorList>
            <consortium name="WormBaseParasite"/>
        </authorList>
    </citation>
    <scope>IDENTIFICATION</scope>
</reference>
<accession>A0A914QTU8</accession>
<sequence>MFDGANEKDSKHINKNKNANQIFGVSTYVIQAPGGPGLGPRSEPASMSSPKGIYVIAENGTKLRLPLLLVHQCRTLECTLDVFSNTFNDPLPLPISEGCINFIFKYAKLFKHETSPYKSPTGPNKLFHADFEQFEYGKLLLSLSIEDLAKAHKAADYLQFERLLDDITRTLMFRLSRTYDKHEYRRSVNVTNQWTTQE</sequence>
<evidence type="ECO:0000313" key="1">
    <source>
        <dbReference type="Proteomes" id="UP000887578"/>
    </source>
</evidence>